<evidence type="ECO:0000313" key="2">
    <source>
        <dbReference type="EMBL" id="CAB4537183.1"/>
    </source>
</evidence>
<reference evidence="2" key="1">
    <citation type="submission" date="2020-05" db="EMBL/GenBank/DDBJ databases">
        <authorList>
            <person name="Chiriac C."/>
            <person name="Salcher M."/>
            <person name="Ghai R."/>
            <person name="Kavagutti S V."/>
        </authorList>
    </citation>
    <scope>NUCLEOTIDE SEQUENCE</scope>
</reference>
<gene>
    <name evidence="2" type="ORF">UFOPK1353_00730</name>
    <name evidence="3" type="ORF">UFOPK2855_00866</name>
</gene>
<protein>
    <submittedName>
        <fullName evidence="2">Unannotated protein</fullName>
    </submittedName>
</protein>
<dbReference type="EMBL" id="CAEZSE010000111">
    <property type="protein sequence ID" value="CAB4537183.1"/>
    <property type="molecule type" value="Genomic_DNA"/>
</dbReference>
<feature type="transmembrane region" description="Helical" evidence="1">
    <location>
        <begin position="226"/>
        <end position="245"/>
    </location>
</feature>
<feature type="transmembrane region" description="Helical" evidence="1">
    <location>
        <begin position="140"/>
        <end position="159"/>
    </location>
</feature>
<keyword evidence="1" id="KW-0812">Transmembrane</keyword>
<keyword evidence="1" id="KW-1133">Transmembrane helix</keyword>
<feature type="transmembrane region" description="Helical" evidence="1">
    <location>
        <begin position="251"/>
        <end position="275"/>
    </location>
</feature>
<evidence type="ECO:0000313" key="3">
    <source>
        <dbReference type="EMBL" id="CAB4764173.1"/>
    </source>
</evidence>
<name>A0A6J6BFK3_9ZZZZ</name>
<feature type="transmembrane region" description="Helical" evidence="1">
    <location>
        <begin position="165"/>
        <end position="182"/>
    </location>
</feature>
<organism evidence="2">
    <name type="scientific">freshwater metagenome</name>
    <dbReference type="NCBI Taxonomy" id="449393"/>
    <lineage>
        <taxon>unclassified sequences</taxon>
        <taxon>metagenomes</taxon>
        <taxon>ecological metagenomes</taxon>
    </lineage>
</organism>
<sequence length="410" mass="44909">MKPEENQDSWDNKIAEIVAPARRGMSDSFDRDPFEFGSGVRILPPASKVAADLPADSVLHVMAQFVLEGRAQVAEYSASASAAIRGLLARARSRRFEAEQQAKARRIMLSNYRSALTQHADAQRILGPHVRLNGTNAKGLWILFFLIGDSAAMTLALTYGGENPYFAVLMSLAIGAAVIVIGKTAEDVRRESLVKTIKTTEDPETNRVVDAVFGMNESGRLLNRRVLLVFALSSLIPAIAVLVYRTAEESFAIGLSFALWTIIVGCGSFAASWFYCDPAKAFIGLTKDAVEEAEEAWQSTEFDAIEEHNGSIEAARHIVEEFRQRADSSWSLTLAGAASALVANSSSLGIAQSGGHWLLNQEVPMVRWPELENYLEILDDLDVNLGESNDLFPVIFGDDTNQMTRPKLKK</sequence>
<accession>A0A6J6BFK3</accession>
<evidence type="ECO:0000256" key="1">
    <source>
        <dbReference type="SAM" id="Phobius"/>
    </source>
</evidence>
<keyword evidence="1" id="KW-0472">Membrane</keyword>
<proteinExistence type="predicted"/>
<dbReference type="AlphaFoldDB" id="A0A6J6BFK3"/>
<dbReference type="EMBL" id="CAEZZK010000166">
    <property type="protein sequence ID" value="CAB4764173.1"/>
    <property type="molecule type" value="Genomic_DNA"/>
</dbReference>